<comment type="caution">
    <text evidence="3">The sequence shown here is derived from an EMBL/GenBank/DDBJ whole genome shotgun (WGS) entry which is preliminary data.</text>
</comment>
<dbReference type="Gene3D" id="3.40.1740.10">
    <property type="entry name" value="VC0467-like"/>
    <property type="match status" value="1"/>
</dbReference>
<dbReference type="PANTHER" id="PTHR30327:SF1">
    <property type="entry name" value="UPF0301 PROTEIN YQGE"/>
    <property type="match status" value="1"/>
</dbReference>
<keyword evidence="4" id="KW-1185">Reference proteome</keyword>
<dbReference type="Proteomes" id="UP000539372">
    <property type="component" value="Unassembled WGS sequence"/>
</dbReference>
<evidence type="ECO:0000313" key="3">
    <source>
        <dbReference type="EMBL" id="NMM43532.1"/>
    </source>
</evidence>
<proteinExistence type="inferred from homology"/>
<dbReference type="InterPro" id="IPR003774">
    <property type="entry name" value="AlgH-like"/>
</dbReference>
<reference evidence="3 4" key="1">
    <citation type="submission" date="2020-04" db="EMBL/GenBank/DDBJ databases">
        <title>Rhodospirillaceae bacterium KN72 isolated from deep sea.</title>
        <authorList>
            <person name="Zhang D.-C."/>
        </authorList>
    </citation>
    <scope>NUCLEOTIDE SEQUENCE [LARGE SCALE GENOMIC DNA]</scope>
    <source>
        <strain evidence="3 4">KN72</strain>
    </source>
</reference>
<evidence type="ECO:0000256" key="1">
    <source>
        <dbReference type="ARBA" id="ARBA00009600"/>
    </source>
</evidence>
<dbReference type="SUPFAM" id="SSF143456">
    <property type="entry name" value="VC0467-like"/>
    <property type="match status" value="1"/>
</dbReference>
<gene>
    <name evidence="3" type="ORF">HH303_03520</name>
</gene>
<dbReference type="HAMAP" id="MF_00758">
    <property type="entry name" value="UPF0301"/>
    <property type="match status" value="1"/>
</dbReference>
<organism evidence="3 4">
    <name type="scientific">Pacificispira spongiicola</name>
    <dbReference type="NCBI Taxonomy" id="2729598"/>
    <lineage>
        <taxon>Bacteria</taxon>
        <taxon>Pseudomonadati</taxon>
        <taxon>Pseudomonadota</taxon>
        <taxon>Alphaproteobacteria</taxon>
        <taxon>Rhodospirillales</taxon>
        <taxon>Rhodospirillaceae</taxon>
        <taxon>Pacificispira</taxon>
    </lineage>
</organism>
<accession>A0A7Y0DXQ5</accession>
<dbReference type="AlphaFoldDB" id="A0A7Y0DXQ5"/>
<sequence length="191" mass="20631">MDTTHTHSGYLTGQFLIAMPSMTDPRFQRSVIYLCVHNAEGAMGLVVNRLVDSLTFDELLEQLNIGRPDGGEEIRVHFGGPVESGRGFVLHSADYSREGTVLMDNGIGLTATVDILRDMAGGTGPRDSLLALGYAGWGPGQLDAEIQENAWLTVPAEPDLLFDKALDRKWDRAVATIGFDPSLLSSEAGRA</sequence>
<evidence type="ECO:0000313" key="4">
    <source>
        <dbReference type="Proteomes" id="UP000539372"/>
    </source>
</evidence>
<dbReference type="GO" id="GO:0005829">
    <property type="term" value="C:cytosol"/>
    <property type="evidence" value="ECO:0007669"/>
    <property type="project" value="TreeGrafter"/>
</dbReference>
<name>A0A7Y0DXQ5_9PROT</name>
<protein>
    <recommendedName>
        <fullName evidence="2">UPF0301 protein HH303_03520</fullName>
    </recommendedName>
</protein>
<dbReference type="NCBIfam" id="NF001268">
    <property type="entry name" value="PRK00228.1-4"/>
    <property type="match status" value="1"/>
</dbReference>
<evidence type="ECO:0000256" key="2">
    <source>
        <dbReference type="HAMAP-Rule" id="MF_00758"/>
    </source>
</evidence>
<dbReference type="EMBL" id="JABBNT010000001">
    <property type="protein sequence ID" value="NMM43532.1"/>
    <property type="molecule type" value="Genomic_DNA"/>
</dbReference>
<comment type="similarity">
    <text evidence="1 2">Belongs to the UPF0301 (AlgH) family.</text>
</comment>
<dbReference type="Pfam" id="PF02622">
    <property type="entry name" value="DUF179"/>
    <property type="match status" value="1"/>
</dbReference>
<dbReference type="PANTHER" id="PTHR30327">
    <property type="entry name" value="UNCHARACTERIZED PROTEIN YQGE"/>
    <property type="match status" value="1"/>
</dbReference>